<comment type="caution">
    <text evidence="1">The sequence shown here is derived from an EMBL/GenBank/DDBJ whole genome shotgun (WGS) entry which is preliminary data.</text>
</comment>
<dbReference type="Proteomes" id="UP001228049">
    <property type="component" value="Unassembled WGS sequence"/>
</dbReference>
<accession>A0AAD9FBI9</accession>
<protein>
    <submittedName>
        <fullName evidence="1">Vinculin</fullName>
    </submittedName>
</protein>
<gene>
    <name evidence="1" type="ORF">KUDE01_000925</name>
</gene>
<evidence type="ECO:0000313" key="1">
    <source>
        <dbReference type="EMBL" id="KAK1900138.1"/>
    </source>
</evidence>
<keyword evidence="2" id="KW-1185">Reference proteome</keyword>
<evidence type="ECO:0000313" key="2">
    <source>
        <dbReference type="Proteomes" id="UP001228049"/>
    </source>
</evidence>
<organism evidence="1 2">
    <name type="scientific">Dissostichus eleginoides</name>
    <name type="common">Patagonian toothfish</name>
    <name type="synonym">Dissostichus amissus</name>
    <dbReference type="NCBI Taxonomy" id="100907"/>
    <lineage>
        <taxon>Eukaryota</taxon>
        <taxon>Metazoa</taxon>
        <taxon>Chordata</taxon>
        <taxon>Craniata</taxon>
        <taxon>Vertebrata</taxon>
        <taxon>Euteleostomi</taxon>
        <taxon>Actinopterygii</taxon>
        <taxon>Neopterygii</taxon>
        <taxon>Teleostei</taxon>
        <taxon>Neoteleostei</taxon>
        <taxon>Acanthomorphata</taxon>
        <taxon>Eupercaria</taxon>
        <taxon>Perciformes</taxon>
        <taxon>Notothenioidei</taxon>
        <taxon>Nototheniidae</taxon>
        <taxon>Dissostichus</taxon>
    </lineage>
</organism>
<sequence length="76" mass="8102">MDVAQWGFGRGHAKPESCTGWVAPGLVLTPWFLGPGQGVCPWRSQRGDGEGAARGCGDRLQNHSCSSFSFLLPSLL</sequence>
<proteinExistence type="predicted"/>
<dbReference type="AlphaFoldDB" id="A0AAD9FBI9"/>
<dbReference type="EMBL" id="JASDAP010000007">
    <property type="protein sequence ID" value="KAK1900138.1"/>
    <property type="molecule type" value="Genomic_DNA"/>
</dbReference>
<reference evidence="1" key="1">
    <citation type="submission" date="2023-04" db="EMBL/GenBank/DDBJ databases">
        <title>Chromosome-level genome of Chaenocephalus aceratus.</title>
        <authorList>
            <person name="Park H."/>
        </authorList>
    </citation>
    <scope>NUCLEOTIDE SEQUENCE</scope>
    <source>
        <strain evidence="1">DE</strain>
        <tissue evidence="1">Muscle</tissue>
    </source>
</reference>
<name>A0AAD9FBI9_DISEL</name>